<feature type="region of interest" description="Disordered" evidence="8">
    <location>
        <begin position="599"/>
        <end position="621"/>
    </location>
</feature>
<dbReference type="Gramene" id="KCW46868">
    <property type="protein sequence ID" value="KCW46868"/>
    <property type="gene ID" value="EUGRSUZ_K00673"/>
</dbReference>
<evidence type="ECO:0000256" key="9">
    <source>
        <dbReference type="SAM" id="Phobius"/>
    </source>
</evidence>
<dbReference type="EMBL" id="KK198763">
    <property type="protein sequence ID" value="KCW46868.1"/>
    <property type="molecule type" value="Genomic_DNA"/>
</dbReference>
<feature type="transmembrane region" description="Helical" evidence="9">
    <location>
        <begin position="558"/>
        <end position="580"/>
    </location>
</feature>
<dbReference type="PROSITE" id="PS50088">
    <property type="entry name" value="ANK_REPEAT"/>
    <property type="match status" value="3"/>
</dbReference>
<evidence type="ECO:0000259" key="10">
    <source>
        <dbReference type="Pfam" id="PF13962"/>
    </source>
</evidence>
<evidence type="ECO:0000256" key="2">
    <source>
        <dbReference type="ARBA" id="ARBA00022692"/>
    </source>
</evidence>
<keyword evidence="4 9" id="KW-1133">Transmembrane helix</keyword>
<feature type="repeat" description="ANK" evidence="7">
    <location>
        <begin position="94"/>
        <end position="126"/>
    </location>
</feature>
<keyword evidence="3" id="KW-0677">Repeat</keyword>
<dbReference type="STRING" id="71139.A0A058ZYL9"/>
<feature type="repeat" description="ANK" evidence="7">
    <location>
        <begin position="306"/>
        <end position="338"/>
    </location>
</feature>
<evidence type="ECO:0000256" key="3">
    <source>
        <dbReference type="ARBA" id="ARBA00022737"/>
    </source>
</evidence>
<organism evidence="11">
    <name type="scientific">Eucalyptus grandis</name>
    <name type="common">Flooded gum</name>
    <dbReference type="NCBI Taxonomy" id="71139"/>
    <lineage>
        <taxon>Eukaryota</taxon>
        <taxon>Viridiplantae</taxon>
        <taxon>Streptophyta</taxon>
        <taxon>Embryophyta</taxon>
        <taxon>Tracheophyta</taxon>
        <taxon>Spermatophyta</taxon>
        <taxon>Magnoliopsida</taxon>
        <taxon>eudicotyledons</taxon>
        <taxon>Gunneridae</taxon>
        <taxon>Pentapetalae</taxon>
        <taxon>rosids</taxon>
        <taxon>malvids</taxon>
        <taxon>Myrtales</taxon>
        <taxon>Myrtaceae</taxon>
        <taxon>Myrtoideae</taxon>
        <taxon>Eucalypteae</taxon>
        <taxon>Eucalyptus</taxon>
    </lineage>
</organism>
<dbReference type="InterPro" id="IPR036770">
    <property type="entry name" value="Ankyrin_rpt-contain_sf"/>
</dbReference>
<dbReference type="InterPro" id="IPR002110">
    <property type="entry name" value="Ankyrin_rpt"/>
</dbReference>
<dbReference type="Pfam" id="PF13962">
    <property type="entry name" value="PGG"/>
    <property type="match status" value="1"/>
</dbReference>
<sequence>MDVKVSIGEEQQDPAKVYAAAKNLADVIKGANVEDIISAIETLACQADSSAVFNFRRLSRGSLLHIAAATGKSNILRLLLERVDAYLIAAQDDWGNTPLHIAIKAKAFGVVAMLIRHARDLPDVDDKNWILRMKNNHGNTALHEAVLIRDVDLVSHLLNENSELVYLANADQKSPLYLAIDPRGPRDPRDPQIFQVLFSPSLDPSRIEGLLPVHGAVARKQYDSLGKILRKDTKLFAMRDSGGGNVFHLAAFWNVPEVFELLQPETEYLAREQDNNGDLPIHIASKMGHVELIDKLHPVSQWVNGKGQTVLHVAAKYGREEVVRYILKHPALGEMINERDHDGNTPSHLATKYLQPAALVHLVLDKRMNPSLLNYEHLAVVDSVPHHLSEKKFPLTFIRLRLVRTLLKVVSAERPDRFLVNPEARDNVYRGRIFPVPANLEEAINTLLVVATLVTTVTFAAGLAVPGGLNSSDMASKDDRGMATMLGNRKFQKFVICNTFAMFCSMTSVVVFMLAYLAEVHLKLFNFKLALGLLGMSLPAMSYAFLIGVNLTVGKLPWLATTISIIGSIFIVIITGSIYWCIPPYLNFLRVERTLISDDSKEDRTRSKTSVSPPPGGGGKD</sequence>
<feature type="transmembrane region" description="Helical" evidence="9">
    <location>
        <begin position="447"/>
        <end position="470"/>
    </location>
</feature>
<dbReference type="eggNOG" id="KOG0504">
    <property type="taxonomic scope" value="Eukaryota"/>
</dbReference>
<dbReference type="AlphaFoldDB" id="A0A058ZYL9"/>
<feature type="transmembrane region" description="Helical" evidence="9">
    <location>
        <begin position="491"/>
        <end position="517"/>
    </location>
</feature>
<feature type="repeat" description="ANK" evidence="7">
    <location>
        <begin position="137"/>
        <end position="169"/>
    </location>
</feature>
<keyword evidence="2 9" id="KW-0812">Transmembrane</keyword>
<dbReference type="InParanoid" id="A0A058ZYL9"/>
<dbReference type="Pfam" id="PF00023">
    <property type="entry name" value="Ank"/>
    <property type="match status" value="1"/>
</dbReference>
<protein>
    <recommendedName>
        <fullName evidence="10">PGG domain-containing protein</fullName>
    </recommendedName>
</protein>
<feature type="domain" description="PGG" evidence="10">
    <location>
        <begin position="439"/>
        <end position="549"/>
    </location>
</feature>
<evidence type="ECO:0000256" key="5">
    <source>
        <dbReference type="ARBA" id="ARBA00023043"/>
    </source>
</evidence>
<evidence type="ECO:0000256" key="6">
    <source>
        <dbReference type="ARBA" id="ARBA00023136"/>
    </source>
</evidence>
<evidence type="ECO:0000256" key="4">
    <source>
        <dbReference type="ARBA" id="ARBA00022989"/>
    </source>
</evidence>
<dbReference type="PANTHER" id="PTHR24186">
    <property type="entry name" value="PROTEIN PHOSPHATASE 1 REGULATORY SUBUNIT"/>
    <property type="match status" value="1"/>
</dbReference>
<evidence type="ECO:0000256" key="1">
    <source>
        <dbReference type="ARBA" id="ARBA00004141"/>
    </source>
</evidence>
<dbReference type="GO" id="GO:0016020">
    <property type="term" value="C:membrane"/>
    <property type="evidence" value="ECO:0000318"/>
    <property type="project" value="GO_Central"/>
</dbReference>
<evidence type="ECO:0000313" key="11">
    <source>
        <dbReference type="EMBL" id="KCW46868.1"/>
    </source>
</evidence>
<dbReference type="Gene3D" id="1.25.40.20">
    <property type="entry name" value="Ankyrin repeat-containing domain"/>
    <property type="match status" value="3"/>
</dbReference>
<dbReference type="PROSITE" id="PS50297">
    <property type="entry name" value="ANK_REP_REGION"/>
    <property type="match status" value="2"/>
</dbReference>
<keyword evidence="5 7" id="KW-0040">ANK repeat</keyword>
<accession>A0A058ZYL9</accession>
<dbReference type="Pfam" id="PF12796">
    <property type="entry name" value="Ank_2"/>
    <property type="match status" value="2"/>
</dbReference>
<comment type="subcellular location">
    <subcellularLocation>
        <location evidence="1">Membrane</location>
        <topology evidence="1">Multi-pass membrane protein</topology>
    </subcellularLocation>
</comment>
<reference evidence="11" key="1">
    <citation type="submission" date="2013-07" db="EMBL/GenBank/DDBJ databases">
        <title>The genome of Eucalyptus grandis.</title>
        <authorList>
            <person name="Schmutz J."/>
            <person name="Hayes R."/>
            <person name="Myburg A."/>
            <person name="Tuskan G."/>
            <person name="Grattapaglia D."/>
            <person name="Rokhsar D.S."/>
        </authorList>
    </citation>
    <scope>NUCLEOTIDE SEQUENCE</scope>
    <source>
        <tissue evidence="11">Leaf extractions</tissue>
    </source>
</reference>
<proteinExistence type="predicted"/>
<dbReference type="SUPFAM" id="SSF48403">
    <property type="entry name" value="Ankyrin repeat"/>
    <property type="match status" value="1"/>
</dbReference>
<keyword evidence="6 9" id="KW-0472">Membrane</keyword>
<evidence type="ECO:0000256" key="8">
    <source>
        <dbReference type="SAM" id="MobiDB-lite"/>
    </source>
</evidence>
<gene>
    <name evidence="11" type="ORF">EUGRSUZ_K00673</name>
</gene>
<dbReference type="SMART" id="SM00248">
    <property type="entry name" value="ANK"/>
    <property type="match status" value="7"/>
</dbReference>
<evidence type="ECO:0000256" key="7">
    <source>
        <dbReference type="PROSITE-ProRule" id="PRU00023"/>
    </source>
</evidence>
<feature type="transmembrane region" description="Helical" evidence="9">
    <location>
        <begin position="529"/>
        <end position="551"/>
    </location>
</feature>
<dbReference type="PANTHER" id="PTHR24186:SF46">
    <property type="entry name" value="PROTEIN ACCELERATED CELL DEATH 6-LIKE"/>
    <property type="match status" value="1"/>
</dbReference>
<feature type="compositionally biased region" description="Pro residues" evidence="8">
    <location>
        <begin position="612"/>
        <end position="621"/>
    </location>
</feature>
<name>A0A058ZYL9_EUCGR</name>
<dbReference type="InterPro" id="IPR026961">
    <property type="entry name" value="PGG_dom"/>
</dbReference>